<dbReference type="RefSeq" id="WP_077714921.1">
    <property type="nucleotide sequence ID" value="NZ_CP019698.1"/>
</dbReference>
<dbReference type="AlphaFoldDB" id="A0A1S6IYM2"/>
<keyword evidence="5" id="KW-1185">Reference proteome</keyword>
<keyword evidence="4" id="KW-0436">Ligase</keyword>
<proteinExistence type="inferred from homology"/>
<dbReference type="PANTHER" id="PTHR35561">
    <property type="entry name" value="RNA 2',3'-CYCLIC PHOSPHODIESTERASE"/>
    <property type="match status" value="1"/>
</dbReference>
<dbReference type="EMBL" id="CP019698">
    <property type="protein sequence ID" value="AQS59879.1"/>
    <property type="molecule type" value="Genomic_DNA"/>
</dbReference>
<evidence type="ECO:0000256" key="1">
    <source>
        <dbReference type="ARBA" id="ARBA00022801"/>
    </source>
</evidence>
<dbReference type="Proteomes" id="UP000189464">
    <property type="component" value="Chromosome"/>
</dbReference>
<name>A0A1S6IYM2_9FIRM</name>
<dbReference type="STRING" id="1833852.B0537_12790"/>
<dbReference type="GO" id="GO:0008664">
    <property type="term" value="F:RNA 2',3'-cyclic 3'-phosphodiesterase activity"/>
    <property type="evidence" value="ECO:0007669"/>
    <property type="project" value="UniProtKB-EC"/>
</dbReference>
<dbReference type="InterPro" id="IPR009097">
    <property type="entry name" value="Cyclic_Pdiesterase"/>
</dbReference>
<dbReference type="InterPro" id="IPR004175">
    <property type="entry name" value="RNA_CPDase"/>
</dbReference>
<feature type="active site" description="Proton donor" evidence="2">
    <location>
        <position position="43"/>
    </location>
</feature>
<dbReference type="EC" id="3.1.4.58" evidence="2"/>
<feature type="domain" description="Phosphoesterase HXTX" evidence="3">
    <location>
        <begin position="101"/>
        <end position="179"/>
    </location>
</feature>
<feature type="short sequence motif" description="HXTX 2" evidence="2">
    <location>
        <begin position="130"/>
        <end position="133"/>
    </location>
</feature>
<protein>
    <recommendedName>
        <fullName evidence="2">RNA 2',3'-cyclic phosphodiesterase</fullName>
        <shortName evidence="2">RNA 2',3'-CPDase</shortName>
        <ecNumber evidence="2">3.1.4.58</ecNumber>
    </recommendedName>
</protein>
<dbReference type="Gene3D" id="3.90.1140.10">
    <property type="entry name" value="Cyclic phosphodiesterase"/>
    <property type="match status" value="1"/>
</dbReference>
<reference evidence="4 5" key="1">
    <citation type="journal article" date="2016" name="Int. J. Syst. Evol. Microbiol.">
        <title>Desulfotomaculum ferrireducens sp. nov., a moderately thermophilic sulfate-reducing and dissimilatory Fe(III)-reducing bacterium isolated from compost.</title>
        <authorList>
            <person name="Yang G."/>
            <person name="Guo J."/>
            <person name="Zhuang L."/>
            <person name="Yuan Y."/>
            <person name="Zhou S."/>
        </authorList>
    </citation>
    <scope>NUCLEOTIDE SEQUENCE [LARGE SCALE GENOMIC DNA]</scope>
    <source>
        <strain evidence="4 5">GSS09</strain>
    </source>
</reference>
<dbReference type="GO" id="GO:0004113">
    <property type="term" value="F:2',3'-cyclic-nucleotide 3'-phosphodiesterase activity"/>
    <property type="evidence" value="ECO:0007669"/>
    <property type="project" value="InterPro"/>
</dbReference>
<sequence>MDTVRLFIAISLPAAIKASLAELQKNLQVGGDQVKWVERENFHLTLKFLGATPQAKCPGIIQAMEEVAENYNPFELRITGLGTFPARGRLKVVWAGLGGNKGQLVSLQASLEQKLATFGFPPEQRQYTPHLTLGRIKAFANLGDLPDRINLLKNQGSAPWQVNAMELMQSTLTPAGPIYQVLGRVPFPDTRSNR</sequence>
<dbReference type="SUPFAM" id="SSF55144">
    <property type="entry name" value="LigT-like"/>
    <property type="match status" value="1"/>
</dbReference>
<dbReference type="OrthoDB" id="9789350at2"/>
<dbReference type="HAMAP" id="MF_01940">
    <property type="entry name" value="RNA_CPDase"/>
    <property type="match status" value="1"/>
</dbReference>
<feature type="active site" description="Proton acceptor" evidence="2">
    <location>
        <position position="130"/>
    </location>
</feature>
<dbReference type="PANTHER" id="PTHR35561:SF1">
    <property type="entry name" value="RNA 2',3'-CYCLIC PHOSPHODIESTERASE"/>
    <property type="match status" value="1"/>
</dbReference>
<organism evidence="4 5">
    <name type="scientific">Desulforamulus ferrireducens</name>
    <dbReference type="NCBI Taxonomy" id="1833852"/>
    <lineage>
        <taxon>Bacteria</taxon>
        <taxon>Bacillati</taxon>
        <taxon>Bacillota</taxon>
        <taxon>Clostridia</taxon>
        <taxon>Eubacteriales</taxon>
        <taxon>Peptococcaceae</taxon>
        <taxon>Desulforamulus</taxon>
    </lineage>
</organism>
<evidence type="ECO:0000256" key="2">
    <source>
        <dbReference type="HAMAP-Rule" id="MF_01940"/>
    </source>
</evidence>
<feature type="short sequence motif" description="HXTX 1" evidence="2">
    <location>
        <begin position="43"/>
        <end position="46"/>
    </location>
</feature>
<evidence type="ECO:0000313" key="5">
    <source>
        <dbReference type="Proteomes" id="UP000189464"/>
    </source>
</evidence>
<comment type="similarity">
    <text evidence="2">Belongs to the 2H phosphoesterase superfamily. ThpR family.</text>
</comment>
<comment type="function">
    <text evidence="2">Hydrolyzes RNA 2',3'-cyclic phosphodiester to an RNA 2'-phosphomonoester.</text>
</comment>
<comment type="catalytic activity">
    <reaction evidence="2">
        <text>a 3'-end 2',3'-cyclophospho-ribonucleotide-RNA + H2O = a 3'-end 2'-phospho-ribonucleotide-RNA + H(+)</text>
        <dbReference type="Rhea" id="RHEA:11828"/>
        <dbReference type="Rhea" id="RHEA-COMP:10464"/>
        <dbReference type="Rhea" id="RHEA-COMP:17353"/>
        <dbReference type="ChEBI" id="CHEBI:15377"/>
        <dbReference type="ChEBI" id="CHEBI:15378"/>
        <dbReference type="ChEBI" id="CHEBI:83064"/>
        <dbReference type="ChEBI" id="CHEBI:173113"/>
        <dbReference type="EC" id="3.1.4.58"/>
    </reaction>
</comment>
<gene>
    <name evidence="4" type="ORF">B0537_12790</name>
</gene>
<dbReference type="KEGG" id="dfg:B0537_12790"/>
<evidence type="ECO:0000313" key="4">
    <source>
        <dbReference type="EMBL" id="AQS59879.1"/>
    </source>
</evidence>
<dbReference type="NCBIfam" id="TIGR02258">
    <property type="entry name" value="2_5_ligase"/>
    <property type="match status" value="1"/>
</dbReference>
<evidence type="ECO:0000259" key="3">
    <source>
        <dbReference type="Pfam" id="PF02834"/>
    </source>
</evidence>
<dbReference type="GO" id="GO:0016874">
    <property type="term" value="F:ligase activity"/>
    <property type="evidence" value="ECO:0007669"/>
    <property type="project" value="UniProtKB-KW"/>
</dbReference>
<dbReference type="Pfam" id="PF02834">
    <property type="entry name" value="LigT_PEase"/>
    <property type="match status" value="2"/>
</dbReference>
<dbReference type="InterPro" id="IPR014051">
    <property type="entry name" value="Phosphoesterase_HXTX"/>
</dbReference>
<accession>A0A1S6IYM2</accession>
<keyword evidence="1 2" id="KW-0378">Hydrolase</keyword>
<feature type="domain" description="Phosphoesterase HXTX" evidence="3">
    <location>
        <begin position="10"/>
        <end position="94"/>
    </location>
</feature>